<proteinExistence type="predicted"/>
<keyword evidence="13" id="KW-1185">Reference proteome</keyword>
<comment type="subcellular location">
    <subcellularLocation>
        <location evidence="1">Periplasm</location>
    </subcellularLocation>
</comment>
<dbReference type="InterPro" id="IPR036909">
    <property type="entry name" value="Cyt_c-like_dom_sf"/>
</dbReference>
<feature type="chain" id="PRO_5012978011" evidence="10">
    <location>
        <begin position="21"/>
        <end position="208"/>
    </location>
</feature>
<evidence type="ECO:0000256" key="8">
    <source>
        <dbReference type="PIRSR" id="PIRSR000005-1"/>
    </source>
</evidence>
<evidence type="ECO:0000256" key="7">
    <source>
        <dbReference type="ARBA" id="ARBA00023004"/>
    </source>
</evidence>
<dbReference type="EMBL" id="FTPK01000002">
    <property type="protein sequence ID" value="SIT69173.1"/>
    <property type="molecule type" value="Genomic_DNA"/>
</dbReference>
<evidence type="ECO:0000256" key="3">
    <source>
        <dbReference type="ARBA" id="ARBA00022617"/>
    </source>
</evidence>
<keyword evidence="6" id="KW-0249">Electron transport</keyword>
<feature type="domain" description="Cytochrome c" evidence="11">
    <location>
        <begin position="115"/>
        <end position="206"/>
    </location>
</feature>
<evidence type="ECO:0000313" key="12">
    <source>
        <dbReference type="EMBL" id="SIT69173.1"/>
    </source>
</evidence>
<feature type="binding site" description="covalent" evidence="8">
    <location>
        <position position="41"/>
    </location>
    <ligand>
        <name>heme c</name>
        <dbReference type="ChEBI" id="CHEBI:61717"/>
        <label>1</label>
    </ligand>
</feature>
<dbReference type="InterPro" id="IPR024167">
    <property type="entry name" value="Cytochrome_c4-like"/>
</dbReference>
<keyword evidence="3 8" id="KW-0349">Heme</keyword>
<dbReference type="Gene3D" id="1.10.760.10">
    <property type="entry name" value="Cytochrome c-like domain"/>
    <property type="match status" value="2"/>
</dbReference>
<evidence type="ECO:0000256" key="4">
    <source>
        <dbReference type="ARBA" id="ARBA00022723"/>
    </source>
</evidence>
<name>A0A1R3VW44_9GAMM</name>
<accession>A0A1R3VW44</accession>
<feature type="binding site" description="axial binding residue" evidence="9">
    <location>
        <position position="183"/>
    </location>
    <ligand>
        <name>heme c</name>
        <dbReference type="ChEBI" id="CHEBI:61717"/>
        <label>2</label>
    </ligand>
    <ligandPart>
        <name>Fe</name>
        <dbReference type="ChEBI" id="CHEBI:18248"/>
    </ligandPart>
</feature>
<keyword evidence="4 9" id="KW-0479">Metal-binding</keyword>
<evidence type="ECO:0000259" key="11">
    <source>
        <dbReference type="PROSITE" id="PS51007"/>
    </source>
</evidence>
<dbReference type="STRING" id="233100.SAMN05216526_1021"/>
<feature type="binding site" description="covalent" evidence="8">
    <location>
        <position position="136"/>
    </location>
    <ligand>
        <name>heme c</name>
        <dbReference type="ChEBI" id="CHEBI:61717"/>
        <label>2</label>
    </ligand>
</feature>
<evidence type="ECO:0000313" key="13">
    <source>
        <dbReference type="Proteomes" id="UP000223759"/>
    </source>
</evidence>
<dbReference type="GO" id="GO:0020037">
    <property type="term" value="F:heme binding"/>
    <property type="evidence" value="ECO:0007669"/>
    <property type="project" value="InterPro"/>
</dbReference>
<dbReference type="GO" id="GO:0042597">
    <property type="term" value="C:periplasmic space"/>
    <property type="evidence" value="ECO:0007669"/>
    <property type="project" value="UniProtKB-SubCell"/>
</dbReference>
<feature type="binding site" description="axial binding residue" evidence="9">
    <location>
        <position position="81"/>
    </location>
    <ligand>
        <name>heme c</name>
        <dbReference type="ChEBI" id="CHEBI:61717"/>
        <label>1</label>
    </ligand>
    <ligandPart>
        <name>Fe</name>
        <dbReference type="ChEBI" id="CHEBI:18248"/>
    </ligandPart>
</feature>
<evidence type="ECO:0000256" key="5">
    <source>
        <dbReference type="ARBA" id="ARBA00022764"/>
    </source>
</evidence>
<keyword evidence="10" id="KW-0732">Signal</keyword>
<dbReference type="GO" id="GO:0005506">
    <property type="term" value="F:iron ion binding"/>
    <property type="evidence" value="ECO:0007669"/>
    <property type="project" value="InterPro"/>
</dbReference>
<evidence type="ECO:0000256" key="10">
    <source>
        <dbReference type="SAM" id="SignalP"/>
    </source>
</evidence>
<keyword evidence="5" id="KW-0574">Periplasm</keyword>
<evidence type="ECO:0000256" key="6">
    <source>
        <dbReference type="ARBA" id="ARBA00022982"/>
    </source>
</evidence>
<feature type="binding site" description="covalent" evidence="8">
    <location>
        <position position="38"/>
    </location>
    <ligand>
        <name>heme c</name>
        <dbReference type="ChEBI" id="CHEBI:61717"/>
        <label>1</label>
    </ligand>
</feature>
<feature type="signal peptide" evidence="10">
    <location>
        <begin position="1"/>
        <end position="20"/>
    </location>
</feature>
<dbReference type="RefSeq" id="WP_076755440.1">
    <property type="nucleotide sequence ID" value="NZ_CP023018.1"/>
</dbReference>
<feature type="binding site" description="covalent" evidence="8">
    <location>
        <position position="139"/>
    </location>
    <ligand>
        <name>heme c</name>
        <dbReference type="ChEBI" id="CHEBI:61717"/>
        <label>2</label>
    </ligand>
</feature>
<keyword evidence="7 9" id="KW-0408">Iron</keyword>
<reference evidence="12 13" key="1">
    <citation type="submission" date="2017-01" db="EMBL/GenBank/DDBJ databases">
        <authorList>
            <person name="Mah S.A."/>
            <person name="Swanson W.J."/>
            <person name="Moy G.W."/>
            <person name="Vacquier V.D."/>
        </authorList>
    </citation>
    <scope>NUCLEOTIDE SEQUENCE [LARGE SCALE GENOMIC DNA]</scope>
    <source>
        <strain evidence="12 13">M9</strain>
    </source>
</reference>
<gene>
    <name evidence="12" type="ORF">SAMN05216526_1021</name>
</gene>
<organism evidence="12 13">
    <name type="scientific">Ectothiorhodosinus mongolicus</name>
    <dbReference type="NCBI Taxonomy" id="233100"/>
    <lineage>
        <taxon>Bacteria</taxon>
        <taxon>Pseudomonadati</taxon>
        <taxon>Pseudomonadota</taxon>
        <taxon>Gammaproteobacteria</taxon>
        <taxon>Chromatiales</taxon>
        <taxon>Ectothiorhodospiraceae</taxon>
        <taxon>Ectothiorhodosinus</taxon>
    </lineage>
</organism>
<dbReference type="Proteomes" id="UP000223759">
    <property type="component" value="Unassembled WGS sequence"/>
</dbReference>
<dbReference type="AlphaFoldDB" id="A0A1R3VW44"/>
<feature type="binding site" description="axial binding residue" evidence="9">
    <location>
        <position position="42"/>
    </location>
    <ligand>
        <name>heme c</name>
        <dbReference type="ChEBI" id="CHEBI:61717"/>
        <label>1</label>
    </ligand>
    <ligandPart>
        <name>Fe</name>
        <dbReference type="ChEBI" id="CHEBI:18248"/>
    </ligandPart>
</feature>
<dbReference type="PIRSF" id="PIRSF000005">
    <property type="entry name" value="Cytochrome_c4"/>
    <property type="match status" value="1"/>
</dbReference>
<dbReference type="SUPFAM" id="SSF46626">
    <property type="entry name" value="Cytochrome c"/>
    <property type="match status" value="2"/>
</dbReference>
<evidence type="ECO:0000256" key="1">
    <source>
        <dbReference type="ARBA" id="ARBA00004418"/>
    </source>
</evidence>
<dbReference type="InterPro" id="IPR009056">
    <property type="entry name" value="Cyt_c-like_dom"/>
</dbReference>
<dbReference type="PROSITE" id="PS51007">
    <property type="entry name" value="CYTC"/>
    <property type="match status" value="2"/>
</dbReference>
<dbReference type="InterPro" id="IPR050597">
    <property type="entry name" value="Cytochrome_c_Oxidase_Subunit"/>
</dbReference>
<comment type="PTM">
    <text evidence="8">Binds 2 heme c groups covalently per subunit.</text>
</comment>
<feature type="domain" description="Cytochrome c" evidence="11">
    <location>
        <begin position="26"/>
        <end position="104"/>
    </location>
</feature>
<dbReference type="PANTHER" id="PTHR33751">
    <property type="entry name" value="CBB3-TYPE CYTOCHROME C OXIDASE SUBUNIT FIXP"/>
    <property type="match status" value="1"/>
</dbReference>
<evidence type="ECO:0000256" key="9">
    <source>
        <dbReference type="PIRSR" id="PIRSR000005-2"/>
    </source>
</evidence>
<protein>
    <submittedName>
        <fullName evidence="12">Cytochrome c553</fullName>
    </submittedName>
</protein>
<evidence type="ECO:0000256" key="2">
    <source>
        <dbReference type="ARBA" id="ARBA00022448"/>
    </source>
</evidence>
<sequence>MKKYLILAVATLGLSFSANAVENLGGDAQRGQGLSTPCIACHMADGNSVNPAWPKIAGKDAGYLYKQLSDYKEGRRNNPLMMPQVANLSDQDMRDLATYFAAQTTAPGRSAADEETLALGRQIYFGGNMASGVAACVACHGPTGKGNPAAIFPSVAAQHGAYSRDQLHQFRDGVRANDPGRMMRNVAGRMTDEEMAAVSEFMATLSAN</sequence>
<dbReference type="GO" id="GO:0009055">
    <property type="term" value="F:electron transfer activity"/>
    <property type="evidence" value="ECO:0007669"/>
    <property type="project" value="InterPro"/>
</dbReference>
<dbReference type="PANTHER" id="PTHR33751:SF9">
    <property type="entry name" value="CYTOCHROME C4"/>
    <property type="match status" value="1"/>
</dbReference>
<dbReference type="OrthoDB" id="9773456at2"/>
<keyword evidence="2" id="KW-0813">Transport</keyword>
<feature type="binding site" description="axial binding residue" evidence="9">
    <location>
        <position position="140"/>
    </location>
    <ligand>
        <name>heme c</name>
        <dbReference type="ChEBI" id="CHEBI:61717"/>
        <label>2</label>
    </ligand>
    <ligandPart>
        <name>Fe</name>
        <dbReference type="ChEBI" id="CHEBI:18248"/>
    </ligandPart>
</feature>
<dbReference type="Pfam" id="PF00034">
    <property type="entry name" value="Cytochrom_C"/>
    <property type="match status" value="2"/>
</dbReference>